<dbReference type="AlphaFoldDB" id="A0A3N5AF95"/>
<reference evidence="2 3" key="1">
    <citation type="submission" date="2018-11" db="EMBL/GenBank/DDBJ databases">
        <title>Genomic Encyclopedia of Type Strains, Phase IV (KMG-IV): sequencing the most valuable type-strain genomes for metagenomic binning, comparative biology and taxonomic classification.</title>
        <authorList>
            <person name="Goeker M."/>
        </authorList>
    </citation>
    <scope>NUCLEOTIDE SEQUENCE [LARGE SCALE GENOMIC DNA]</scope>
    <source>
        <strain evidence="2 3">DSM 102936</strain>
    </source>
</reference>
<dbReference type="RefSeq" id="WP_123931069.1">
    <property type="nucleotide sequence ID" value="NZ_RKRE01000003.1"/>
</dbReference>
<comment type="caution">
    <text evidence="2">The sequence shown here is derived from an EMBL/GenBank/DDBJ whole genome shotgun (WGS) entry which is preliminary data.</text>
</comment>
<feature type="transmembrane region" description="Helical" evidence="1">
    <location>
        <begin position="12"/>
        <end position="35"/>
    </location>
</feature>
<dbReference type="Proteomes" id="UP000282654">
    <property type="component" value="Unassembled WGS sequence"/>
</dbReference>
<evidence type="ECO:0000313" key="3">
    <source>
        <dbReference type="Proteomes" id="UP000282654"/>
    </source>
</evidence>
<gene>
    <name evidence="2" type="ORF">EDD75_1745</name>
</gene>
<evidence type="ECO:0000313" key="2">
    <source>
        <dbReference type="EMBL" id="RPF42640.1"/>
    </source>
</evidence>
<keyword evidence="1" id="KW-0812">Transmembrane</keyword>
<dbReference type="OrthoDB" id="1724235at2"/>
<accession>A0A3N5AF95</accession>
<protein>
    <submittedName>
        <fullName evidence="2">Uncharacterized protein</fullName>
    </submittedName>
</protein>
<feature type="transmembrane region" description="Helical" evidence="1">
    <location>
        <begin position="41"/>
        <end position="61"/>
    </location>
</feature>
<keyword evidence="3" id="KW-1185">Reference proteome</keyword>
<organism evidence="2 3">
    <name type="scientific">Thermodesulfitimonas autotrophica</name>
    <dbReference type="NCBI Taxonomy" id="1894989"/>
    <lineage>
        <taxon>Bacteria</taxon>
        <taxon>Bacillati</taxon>
        <taxon>Bacillota</taxon>
        <taxon>Clostridia</taxon>
        <taxon>Thermoanaerobacterales</taxon>
        <taxon>Thermoanaerobacteraceae</taxon>
        <taxon>Thermodesulfitimonas</taxon>
    </lineage>
</organism>
<keyword evidence="1" id="KW-0472">Membrane</keyword>
<evidence type="ECO:0000256" key="1">
    <source>
        <dbReference type="SAM" id="Phobius"/>
    </source>
</evidence>
<proteinExistence type="predicted"/>
<keyword evidence="1" id="KW-1133">Transmembrane helix</keyword>
<dbReference type="EMBL" id="RKRE01000003">
    <property type="protein sequence ID" value="RPF42640.1"/>
    <property type="molecule type" value="Genomic_DNA"/>
</dbReference>
<name>A0A3N5AF95_9THEO</name>
<sequence length="133" mass="15176">MGLKMREYCRRMSYLTTLVIPIAVALVIAFVGLTHPQWPRVYFIIGFLAALILLPGVTLGLKLSCTPVVEEDVEFLGTYGPGWIGVRHANGAVARYHHRGLYEMHQSGHVRRGERLRLRFLEQEIISWESLED</sequence>